<dbReference type="Gene3D" id="3.40.50.1820">
    <property type="entry name" value="alpha/beta hydrolase"/>
    <property type="match status" value="1"/>
</dbReference>
<keyword evidence="1" id="KW-0808">Transferase</keyword>
<sequence length="75" mass="8016">MGKLSALLAADLSDEQAQRLGLDTLLPLRESDGPTLFCFHPASGFAWQFSVLARYSQPALVDYRYSVAAPAGADG</sequence>
<gene>
    <name evidence="1" type="primary">entF_2</name>
    <name evidence="1" type="ORF">NCTC11679_04075</name>
</gene>
<name>A0A378CD15_KLEPN</name>
<dbReference type="Proteomes" id="UP000255239">
    <property type="component" value="Unassembled WGS sequence"/>
</dbReference>
<dbReference type="GO" id="GO:0016779">
    <property type="term" value="F:nucleotidyltransferase activity"/>
    <property type="evidence" value="ECO:0007669"/>
    <property type="project" value="UniProtKB-KW"/>
</dbReference>
<evidence type="ECO:0000313" key="2">
    <source>
        <dbReference type="Proteomes" id="UP000255239"/>
    </source>
</evidence>
<accession>A0A378CD15</accession>
<dbReference type="InterPro" id="IPR029058">
    <property type="entry name" value="AB_hydrolase_fold"/>
</dbReference>
<dbReference type="EC" id="2.7.7.-" evidence="1"/>
<organism evidence="1 2">
    <name type="scientific">Klebsiella pneumoniae</name>
    <dbReference type="NCBI Taxonomy" id="573"/>
    <lineage>
        <taxon>Bacteria</taxon>
        <taxon>Pseudomonadati</taxon>
        <taxon>Pseudomonadota</taxon>
        <taxon>Gammaproteobacteria</taxon>
        <taxon>Enterobacterales</taxon>
        <taxon>Enterobacteriaceae</taxon>
        <taxon>Klebsiella/Raoultella group</taxon>
        <taxon>Klebsiella</taxon>
        <taxon>Klebsiella pneumoniae complex</taxon>
    </lineage>
</organism>
<proteinExistence type="predicted"/>
<dbReference type="SUPFAM" id="SSF53474">
    <property type="entry name" value="alpha/beta-Hydrolases"/>
    <property type="match status" value="1"/>
</dbReference>
<keyword evidence="1" id="KW-0548">Nucleotidyltransferase</keyword>
<dbReference type="AlphaFoldDB" id="A0A378CD15"/>
<protein>
    <submittedName>
        <fullName evidence="1">Enterobactin synthase subunit F</fullName>
        <ecNumber evidence="1">2.7.7.-</ecNumber>
    </submittedName>
</protein>
<reference evidence="1 2" key="1">
    <citation type="submission" date="2018-06" db="EMBL/GenBank/DDBJ databases">
        <authorList>
            <consortium name="Pathogen Informatics"/>
            <person name="Doyle S."/>
        </authorList>
    </citation>
    <scope>NUCLEOTIDE SEQUENCE [LARGE SCALE GENOMIC DNA]</scope>
    <source>
        <strain evidence="1 2">NCTC11679</strain>
    </source>
</reference>
<evidence type="ECO:0000313" key="1">
    <source>
        <dbReference type="EMBL" id="STV67986.1"/>
    </source>
</evidence>
<dbReference type="EMBL" id="UGMG01000001">
    <property type="protein sequence ID" value="STV67986.1"/>
    <property type="molecule type" value="Genomic_DNA"/>
</dbReference>